<dbReference type="OrthoDB" id="9788327at2"/>
<organism evidence="3 4">
    <name type="scientific">Ruminococcus albus 8</name>
    <dbReference type="NCBI Taxonomy" id="246199"/>
    <lineage>
        <taxon>Bacteria</taxon>
        <taxon>Bacillati</taxon>
        <taxon>Bacillota</taxon>
        <taxon>Clostridia</taxon>
        <taxon>Eubacteriales</taxon>
        <taxon>Oscillospiraceae</taxon>
        <taxon>Ruminococcus</taxon>
    </lineage>
</organism>
<name>E9SI12_RUMAL</name>
<feature type="region of interest" description="Disordered" evidence="1">
    <location>
        <begin position="28"/>
        <end position="47"/>
    </location>
</feature>
<accession>E9SI12</accession>
<dbReference type="GO" id="GO:0005737">
    <property type="term" value="C:cytoplasm"/>
    <property type="evidence" value="ECO:0007669"/>
    <property type="project" value="TreeGrafter"/>
</dbReference>
<dbReference type="PANTHER" id="PTHR46333:SF2">
    <property type="entry name" value="CYTOKINESIS PROTEIN 3"/>
    <property type="match status" value="1"/>
</dbReference>
<sequence>MKLGKTAAFITALTIAALSLTGCVEDKKPAGSQANTENKTDSSESSAYDFEIKDHQIEVDGRKYQVFDKQVRFNYKDTPYEEWLSYVSPYDEYVPMMLGSDDDAENDNIFIREQTVALAIRYAYEHGIEEIEFPVEYGDAEIYYGWEYAGLCCPNIPLATGSCDVKLTEEGYYRVHIADSVLKAASHTEETLAAAKEVVDSMPEDCVTDADKAYYLYDWVCKNVAYDSFHADSTINVNNEPQSAYGALVKKRAVCDGIACAVQLLFNMADIECGKVYVYATDQDDDTAHVWNYAKIDDEIWDFDATWDIERYYENENDTVTEGETDGMYEWFGADRCARSNEFDMADDCLFGIPTTNTGYTENSPALKVFDYVTTIDMENEKVITFHNGKQTDEPDIEELRKCLEEKGRVTMKYDNELVMLTDFSFIEKADPIFEGIDNDDLIEELNVYAKYMILSK</sequence>
<gene>
    <name evidence="3" type="ORF">CUS_5377</name>
</gene>
<dbReference type="RefSeq" id="WP_002853582.1">
    <property type="nucleotide sequence ID" value="NZ_ADKM02000135.1"/>
</dbReference>
<feature type="domain" description="Transglutaminase-like" evidence="2">
    <location>
        <begin position="201"/>
        <end position="301"/>
    </location>
</feature>
<evidence type="ECO:0000313" key="4">
    <source>
        <dbReference type="Proteomes" id="UP000004259"/>
    </source>
</evidence>
<evidence type="ECO:0000313" key="3">
    <source>
        <dbReference type="EMBL" id="EGC01100.1"/>
    </source>
</evidence>
<keyword evidence="3" id="KW-0449">Lipoprotein</keyword>
<dbReference type="InterPro" id="IPR002931">
    <property type="entry name" value="Transglutaminase-like"/>
</dbReference>
<keyword evidence="4" id="KW-1185">Reference proteome</keyword>
<dbReference type="EMBL" id="ADKM02000135">
    <property type="protein sequence ID" value="EGC01100.1"/>
    <property type="molecule type" value="Genomic_DNA"/>
</dbReference>
<dbReference type="PANTHER" id="PTHR46333">
    <property type="entry name" value="CYTOKINESIS PROTEIN 3"/>
    <property type="match status" value="1"/>
</dbReference>
<reference evidence="3 4" key="1">
    <citation type="submission" date="2011-02" db="EMBL/GenBank/DDBJ databases">
        <authorList>
            <person name="Nelson K.E."/>
            <person name="Sutton G."/>
            <person name="Torralba M."/>
            <person name="Durkin S."/>
            <person name="Harkins D."/>
            <person name="Montgomery R."/>
            <person name="Ziemer C."/>
            <person name="Klaassens E."/>
            <person name="Ocuiv P."/>
            <person name="Morrison M."/>
        </authorList>
    </citation>
    <scope>NUCLEOTIDE SEQUENCE [LARGE SCALE GENOMIC DNA]</scope>
    <source>
        <strain evidence="3 4">8</strain>
    </source>
</reference>
<dbReference type="SUPFAM" id="SSF54001">
    <property type="entry name" value="Cysteine proteinases"/>
    <property type="match status" value="1"/>
</dbReference>
<proteinExistence type="predicted"/>
<comment type="caution">
    <text evidence="3">The sequence shown here is derived from an EMBL/GenBank/DDBJ whole genome shotgun (WGS) entry which is preliminary data.</text>
</comment>
<dbReference type="Pfam" id="PF01841">
    <property type="entry name" value="Transglut_core"/>
    <property type="match status" value="1"/>
</dbReference>
<dbReference type="PROSITE" id="PS51257">
    <property type="entry name" value="PROKAR_LIPOPROTEIN"/>
    <property type="match status" value="1"/>
</dbReference>
<dbReference type="InterPro" id="IPR052557">
    <property type="entry name" value="CAP/Cytokinesis_protein"/>
</dbReference>
<protein>
    <submittedName>
        <fullName evidence="3">Putative lipoprotein</fullName>
    </submittedName>
</protein>
<evidence type="ECO:0000256" key="1">
    <source>
        <dbReference type="SAM" id="MobiDB-lite"/>
    </source>
</evidence>
<dbReference type="Proteomes" id="UP000004259">
    <property type="component" value="Unassembled WGS sequence"/>
</dbReference>
<evidence type="ECO:0000259" key="2">
    <source>
        <dbReference type="Pfam" id="PF01841"/>
    </source>
</evidence>
<dbReference type="eggNOG" id="COG5279">
    <property type="taxonomic scope" value="Bacteria"/>
</dbReference>
<dbReference type="STRING" id="246199.CUS_5377"/>
<dbReference type="Gene3D" id="3.10.620.30">
    <property type="match status" value="1"/>
</dbReference>
<dbReference type="AlphaFoldDB" id="E9SI12"/>
<dbReference type="InterPro" id="IPR038765">
    <property type="entry name" value="Papain-like_cys_pep_sf"/>
</dbReference>